<dbReference type="EMBL" id="JBFXLR010000021">
    <property type="protein sequence ID" value="KAL2850071.1"/>
    <property type="molecule type" value="Genomic_DNA"/>
</dbReference>
<dbReference type="InterPro" id="IPR050360">
    <property type="entry name" value="MFS_Sugar_Transporters"/>
</dbReference>
<accession>A0ABR4KCQ4</accession>
<dbReference type="Gene3D" id="1.20.1250.20">
    <property type="entry name" value="MFS general substrate transporter like domains"/>
    <property type="match status" value="1"/>
</dbReference>
<evidence type="ECO:0000256" key="7">
    <source>
        <dbReference type="RuleBase" id="RU003346"/>
    </source>
</evidence>
<keyword evidence="4 8" id="KW-0812">Transmembrane</keyword>
<dbReference type="PROSITE" id="PS50850">
    <property type="entry name" value="MFS"/>
    <property type="match status" value="1"/>
</dbReference>
<dbReference type="Proteomes" id="UP001610444">
    <property type="component" value="Unassembled WGS sequence"/>
</dbReference>
<feature type="transmembrane region" description="Helical" evidence="8">
    <location>
        <begin position="162"/>
        <end position="181"/>
    </location>
</feature>
<dbReference type="PANTHER" id="PTHR48022:SF2">
    <property type="entry name" value="PLASTIDIC GLUCOSE TRANSPORTER 4"/>
    <property type="match status" value="1"/>
</dbReference>
<evidence type="ECO:0000313" key="11">
    <source>
        <dbReference type="Proteomes" id="UP001610444"/>
    </source>
</evidence>
<evidence type="ECO:0000256" key="8">
    <source>
        <dbReference type="SAM" id="Phobius"/>
    </source>
</evidence>
<name>A0ABR4KCQ4_9EURO</name>
<reference evidence="10 11" key="1">
    <citation type="submission" date="2024-07" db="EMBL/GenBank/DDBJ databases">
        <title>Section-level genome sequencing and comparative genomics of Aspergillus sections Usti and Cavernicolus.</title>
        <authorList>
            <consortium name="Lawrence Berkeley National Laboratory"/>
            <person name="Nybo J.L."/>
            <person name="Vesth T.C."/>
            <person name="Theobald S."/>
            <person name="Frisvad J.C."/>
            <person name="Larsen T.O."/>
            <person name="Kjaerboelling I."/>
            <person name="Rothschild-Mancinelli K."/>
            <person name="Lyhne E.K."/>
            <person name="Kogle M.E."/>
            <person name="Barry K."/>
            <person name="Clum A."/>
            <person name="Na H."/>
            <person name="Ledsgaard L."/>
            <person name="Lin J."/>
            <person name="Lipzen A."/>
            <person name="Kuo A."/>
            <person name="Riley R."/>
            <person name="Mondo S."/>
            <person name="LaButti K."/>
            <person name="Haridas S."/>
            <person name="Pangalinan J."/>
            <person name="Salamov A.A."/>
            <person name="Simmons B.A."/>
            <person name="Magnuson J.K."/>
            <person name="Chen J."/>
            <person name="Drula E."/>
            <person name="Henrissat B."/>
            <person name="Wiebenga A."/>
            <person name="Lubbers R.J."/>
            <person name="Gomes A.C."/>
            <person name="Macurrencykelacurrency M.R."/>
            <person name="Stajich J."/>
            <person name="Grigoriev I.V."/>
            <person name="Mortensen U.H."/>
            <person name="De vries R.P."/>
            <person name="Baker S.E."/>
            <person name="Andersen M.R."/>
        </authorList>
    </citation>
    <scope>NUCLEOTIDE SEQUENCE [LARGE SCALE GENOMIC DNA]</scope>
    <source>
        <strain evidence="10 11">CBS 756.74</strain>
    </source>
</reference>
<feature type="transmembrane region" description="Helical" evidence="8">
    <location>
        <begin position="70"/>
        <end position="92"/>
    </location>
</feature>
<dbReference type="InterPro" id="IPR005828">
    <property type="entry name" value="MFS_sugar_transport-like"/>
</dbReference>
<dbReference type="NCBIfam" id="TIGR00879">
    <property type="entry name" value="SP"/>
    <property type="match status" value="1"/>
</dbReference>
<keyword evidence="3 7" id="KW-0813">Transport</keyword>
<feature type="transmembrane region" description="Helical" evidence="8">
    <location>
        <begin position="193"/>
        <end position="215"/>
    </location>
</feature>
<evidence type="ECO:0000313" key="10">
    <source>
        <dbReference type="EMBL" id="KAL2850071.1"/>
    </source>
</evidence>
<dbReference type="Pfam" id="PF00083">
    <property type="entry name" value="Sugar_tr"/>
    <property type="match status" value="1"/>
</dbReference>
<dbReference type="SUPFAM" id="SSF103473">
    <property type="entry name" value="MFS general substrate transporter"/>
    <property type="match status" value="1"/>
</dbReference>
<keyword evidence="11" id="KW-1185">Reference proteome</keyword>
<organism evidence="10 11">
    <name type="scientific">Aspergillus pseudodeflectus</name>
    <dbReference type="NCBI Taxonomy" id="176178"/>
    <lineage>
        <taxon>Eukaryota</taxon>
        <taxon>Fungi</taxon>
        <taxon>Dikarya</taxon>
        <taxon>Ascomycota</taxon>
        <taxon>Pezizomycotina</taxon>
        <taxon>Eurotiomycetes</taxon>
        <taxon>Eurotiomycetidae</taxon>
        <taxon>Eurotiales</taxon>
        <taxon>Aspergillaceae</taxon>
        <taxon>Aspergillus</taxon>
        <taxon>Aspergillus subgen. Nidulantes</taxon>
    </lineage>
</organism>
<evidence type="ECO:0000256" key="4">
    <source>
        <dbReference type="ARBA" id="ARBA00022692"/>
    </source>
</evidence>
<feature type="transmembrane region" description="Helical" evidence="8">
    <location>
        <begin position="104"/>
        <end position="123"/>
    </location>
</feature>
<evidence type="ECO:0000256" key="2">
    <source>
        <dbReference type="ARBA" id="ARBA00010992"/>
    </source>
</evidence>
<dbReference type="InterPro" id="IPR003663">
    <property type="entry name" value="Sugar/inositol_transpt"/>
</dbReference>
<feature type="transmembrane region" description="Helical" evidence="8">
    <location>
        <begin position="282"/>
        <end position="307"/>
    </location>
</feature>
<protein>
    <submittedName>
        <fullName evidence="10">General substrate transporter</fullName>
    </submittedName>
</protein>
<feature type="transmembrane region" description="Helical" evidence="8">
    <location>
        <begin position="345"/>
        <end position="367"/>
    </location>
</feature>
<evidence type="ECO:0000256" key="5">
    <source>
        <dbReference type="ARBA" id="ARBA00022989"/>
    </source>
</evidence>
<sequence>MEQATPVRPTSGFRRITSAFNGRLLFSCGLLALSQMNFGMDLKAFAATQAMPFFVQKFGTRNPTTGIYVFEPYFLSLLNSLNYIGFAFGLVSGSYISRRFGRRLSIFIMCIWAIAAATIIVTAEHREQVLAGRIIAYVYVGMELAVIPVLQSELVPKHVRGFVVGSYQSGILIGSLIMAVVCRGTSDIPGHDSWRIPFGLFFVVPTLVACGVWFTDESPRWLLLKGRREDAYQCLVRLRRGAFSNEEIEKEYQDLQAAMSATTVEKGGFVELFRGMNLKRTLVSVGVNLFLQLTGNIFVTIYGAVFMAGLNGVNAFTMTTINTAVNAVFTLFSQLLTDRVGRRPLLLVGAVIQAAALFTMGGLGTIVNPGYPIRVAIAVMTTIFGVGFCLGWAPISHIVAAEIPSARLRDATYAFGSAFNILVQFAISFCIPYLLYAPYANLGSKVGFIFGSFAVLAILFSYFCVPECKGKSLEEIDELFARGVSLRRFNEMTMRRVEIEEKI</sequence>
<keyword evidence="6 8" id="KW-0472">Membrane</keyword>
<dbReference type="RefSeq" id="XP_070899153.1">
    <property type="nucleotide sequence ID" value="XM_071047940.1"/>
</dbReference>
<feature type="transmembrane region" description="Helical" evidence="8">
    <location>
        <begin position="373"/>
        <end position="393"/>
    </location>
</feature>
<feature type="transmembrane region" description="Helical" evidence="8">
    <location>
        <begin position="129"/>
        <end position="150"/>
    </location>
</feature>
<keyword evidence="5 8" id="KW-1133">Transmembrane helix</keyword>
<comment type="caution">
    <text evidence="10">The sequence shown here is derived from an EMBL/GenBank/DDBJ whole genome shotgun (WGS) entry which is preliminary data.</text>
</comment>
<feature type="transmembrane region" description="Helical" evidence="8">
    <location>
        <begin position="413"/>
        <end position="435"/>
    </location>
</feature>
<evidence type="ECO:0000256" key="3">
    <source>
        <dbReference type="ARBA" id="ARBA00022448"/>
    </source>
</evidence>
<feature type="transmembrane region" description="Helical" evidence="8">
    <location>
        <begin position="313"/>
        <end position="333"/>
    </location>
</feature>
<evidence type="ECO:0000259" key="9">
    <source>
        <dbReference type="PROSITE" id="PS50850"/>
    </source>
</evidence>
<dbReference type="PANTHER" id="PTHR48022">
    <property type="entry name" value="PLASTIDIC GLUCOSE TRANSPORTER 4"/>
    <property type="match status" value="1"/>
</dbReference>
<dbReference type="GeneID" id="98163104"/>
<feature type="domain" description="Major facilitator superfamily (MFS) profile" evidence="9">
    <location>
        <begin position="27"/>
        <end position="469"/>
    </location>
</feature>
<evidence type="ECO:0000256" key="6">
    <source>
        <dbReference type="ARBA" id="ARBA00023136"/>
    </source>
</evidence>
<evidence type="ECO:0000256" key="1">
    <source>
        <dbReference type="ARBA" id="ARBA00004141"/>
    </source>
</evidence>
<gene>
    <name evidence="10" type="ORF">BJX68DRAFT_275859</name>
</gene>
<dbReference type="InterPro" id="IPR020846">
    <property type="entry name" value="MFS_dom"/>
</dbReference>
<comment type="similarity">
    <text evidence="2 7">Belongs to the major facilitator superfamily. Sugar transporter (TC 2.A.1.1) family.</text>
</comment>
<feature type="transmembrane region" description="Helical" evidence="8">
    <location>
        <begin position="447"/>
        <end position="465"/>
    </location>
</feature>
<dbReference type="InterPro" id="IPR036259">
    <property type="entry name" value="MFS_trans_sf"/>
</dbReference>
<proteinExistence type="inferred from homology"/>
<comment type="subcellular location">
    <subcellularLocation>
        <location evidence="1">Membrane</location>
        <topology evidence="1">Multi-pass membrane protein</topology>
    </subcellularLocation>
</comment>